<dbReference type="Proteomes" id="UP000239735">
    <property type="component" value="Unassembled WGS sequence"/>
</dbReference>
<dbReference type="EMBL" id="OKRB01000108">
    <property type="protein sequence ID" value="SPE25436.1"/>
    <property type="molecule type" value="Genomic_DNA"/>
</dbReference>
<dbReference type="InterPro" id="IPR004838">
    <property type="entry name" value="NHTrfase_class1_PyrdxlP-BS"/>
</dbReference>
<reference evidence="9" key="1">
    <citation type="submission" date="2018-02" db="EMBL/GenBank/DDBJ databases">
        <authorList>
            <person name="Hausmann B."/>
        </authorList>
    </citation>
    <scope>NUCLEOTIDE SEQUENCE [LARGE SCALE GENOMIC DNA]</scope>
    <source>
        <strain evidence="9">Peat soil MAG SbA5</strain>
    </source>
</reference>
<comment type="similarity">
    <text evidence="2 6">Belongs to the class-I pyridoxal-phosphate-dependent aminotransferase family.</text>
</comment>
<organism evidence="8 9">
    <name type="scientific">Candidatus Sulfuritelmatomonas gaucii</name>
    <dbReference type="NCBI Taxonomy" id="2043161"/>
    <lineage>
        <taxon>Bacteria</taxon>
        <taxon>Pseudomonadati</taxon>
        <taxon>Acidobacteriota</taxon>
        <taxon>Terriglobia</taxon>
        <taxon>Terriglobales</taxon>
        <taxon>Acidobacteriaceae</taxon>
        <taxon>Candidatus Sulfuritelmatomonas</taxon>
    </lineage>
</organism>
<dbReference type="Gene3D" id="3.90.1150.10">
    <property type="entry name" value="Aspartate Aminotransferase, domain 1"/>
    <property type="match status" value="1"/>
</dbReference>
<evidence type="ECO:0000256" key="3">
    <source>
        <dbReference type="ARBA" id="ARBA00022576"/>
    </source>
</evidence>
<dbReference type="SUPFAM" id="SSF53383">
    <property type="entry name" value="PLP-dependent transferases"/>
    <property type="match status" value="1"/>
</dbReference>
<dbReference type="EC" id="2.6.1.-" evidence="6"/>
<dbReference type="PANTHER" id="PTHR46383:SF1">
    <property type="entry name" value="ASPARTATE AMINOTRANSFERASE"/>
    <property type="match status" value="1"/>
</dbReference>
<dbReference type="PROSITE" id="PS00105">
    <property type="entry name" value="AA_TRANSFER_CLASS_1"/>
    <property type="match status" value="1"/>
</dbReference>
<evidence type="ECO:0000313" key="9">
    <source>
        <dbReference type="Proteomes" id="UP000239735"/>
    </source>
</evidence>
<dbReference type="GO" id="GO:0008483">
    <property type="term" value="F:transaminase activity"/>
    <property type="evidence" value="ECO:0007669"/>
    <property type="project" value="UniProtKB-KW"/>
</dbReference>
<dbReference type="AlphaFoldDB" id="A0A2N9LQB6"/>
<dbReference type="GO" id="GO:0006520">
    <property type="term" value="P:amino acid metabolic process"/>
    <property type="evidence" value="ECO:0007669"/>
    <property type="project" value="InterPro"/>
</dbReference>
<keyword evidence="5" id="KW-0663">Pyridoxal phosphate</keyword>
<gene>
    <name evidence="8" type="ORF">SBA5_50025</name>
</gene>
<keyword evidence="4 6" id="KW-0808">Transferase</keyword>
<dbReference type="FunFam" id="3.40.640.10:FF:000033">
    <property type="entry name" value="Aspartate aminotransferase"/>
    <property type="match status" value="1"/>
</dbReference>
<dbReference type="InterPro" id="IPR004839">
    <property type="entry name" value="Aminotransferase_I/II_large"/>
</dbReference>
<proteinExistence type="inferred from homology"/>
<dbReference type="CDD" id="cd00609">
    <property type="entry name" value="AAT_like"/>
    <property type="match status" value="1"/>
</dbReference>
<sequence length="397" mass="43475">MATQAVTHELVLAQCMSRLGTETAFEVLSKAKALERQGRSIVHLEIGEPDFDTPKHIVEAAVDALRAGWTHYGPSAGLPELREAIAKYVSRTRRVTVTPEEVVVVPGGKPIMFYTMLALIDEGDEVIYPNPGFPIYESMINYVGGTAVPIPLREARDFAMDVDEMARLITPRTKLIILNSPQNPTGGVLGRNEIERAAEAIGERNIMVLADEIYSRLQFEGEPFSMMSVPGMQERTILLDGFSKTYAMTGWRIGYGVMRADLANQITRLMTNSNSCTASFTQRAALAALEGDQSAVDMMRGEFERRSRAFVNGLNQIKGFSARMPKGAFYVMANITGTGWASKPLADALLAEAGVAALSGTAFGQFGEGYLRFSVANSMENLMEALKRIDGWVKVKL</sequence>
<dbReference type="InterPro" id="IPR015424">
    <property type="entry name" value="PyrdxlP-dep_Trfase"/>
</dbReference>
<dbReference type="GO" id="GO:0030170">
    <property type="term" value="F:pyridoxal phosphate binding"/>
    <property type="evidence" value="ECO:0007669"/>
    <property type="project" value="InterPro"/>
</dbReference>
<evidence type="ECO:0000256" key="2">
    <source>
        <dbReference type="ARBA" id="ARBA00007441"/>
    </source>
</evidence>
<dbReference type="InterPro" id="IPR015422">
    <property type="entry name" value="PyrdxlP-dep_Trfase_small"/>
</dbReference>
<dbReference type="Pfam" id="PF00155">
    <property type="entry name" value="Aminotran_1_2"/>
    <property type="match status" value="1"/>
</dbReference>
<evidence type="ECO:0000256" key="4">
    <source>
        <dbReference type="ARBA" id="ARBA00022679"/>
    </source>
</evidence>
<feature type="domain" description="Aminotransferase class I/classII large" evidence="7">
    <location>
        <begin position="41"/>
        <end position="389"/>
    </location>
</feature>
<dbReference type="InterPro" id="IPR050596">
    <property type="entry name" value="AspAT/PAT-like"/>
</dbReference>
<comment type="cofactor">
    <cofactor evidence="1 6">
        <name>pyridoxal 5'-phosphate</name>
        <dbReference type="ChEBI" id="CHEBI:597326"/>
    </cofactor>
</comment>
<dbReference type="Gene3D" id="3.40.640.10">
    <property type="entry name" value="Type I PLP-dependent aspartate aminotransferase-like (Major domain)"/>
    <property type="match status" value="1"/>
</dbReference>
<evidence type="ECO:0000256" key="6">
    <source>
        <dbReference type="RuleBase" id="RU000481"/>
    </source>
</evidence>
<evidence type="ECO:0000256" key="5">
    <source>
        <dbReference type="ARBA" id="ARBA00022898"/>
    </source>
</evidence>
<keyword evidence="3 6" id="KW-0032">Aminotransferase</keyword>
<dbReference type="OrthoDB" id="9803354at2"/>
<evidence type="ECO:0000256" key="1">
    <source>
        <dbReference type="ARBA" id="ARBA00001933"/>
    </source>
</evidence>
<dbReference type="InterPro" id="IPR015421">
    <property type="entry name" value="PyrdxlP-dep_Trfase_major"/>
</dbReference>
<evidence type="ECO:0000313" key="8">
    <source>
        <dbReference type="EMBL" id="SPE25436.1"/>
    </source>
</evidence>
<dbReference type="PANTHER" id="PTHR46383">
    <property type="entry name" value="ASPARTATE AMINOTRANSFERASE"/>
    <property type="match status" value="1"/>
</dbReference>
<name>A0A2N9LQB6_9BACT</name>
<evidence type="ECO:0000259" key="7">
    <source>
        <dbReference type="Pfam" id="PF00155"/>
    </source>
</evidence>
<accession>A0A2N9LQB6</accession>
<protein>
    <recommendedName>
        <fullName evidence="6">Aminotransferase</fullName>
        <ecNumber evidence="6">2.6.1.-</ecNumber>
    </recommendedName>
</protein>